<dbReference type="Proteomes" id="UP001153461">
    <property type="component" value="Unassembled WGS sequence"/>
</dbReference>
<gene>
    <name evidence="2" type="ORF">PNAL_LOCUS10349</name>
</gene>
<reference evidence="2" key="1">
    <citation type="submission" date="2021-07" db="EMBL/GenBank/DDBJ databases">
        <authorList>
            <person name="Branca A.L. A."/>
        </authorList>
    </citation>
    <scope>NUCLEOTIDE SEQUENCE</scope>
</reference>
<dbReference type="EMBL" id="CAJVNV010000636">
    <property type="protein sequence ID" value="CAG8320525.1"/>
    <property type="molecule type" value="Genomic_DNA"/>
</dbReference>
<keyword evidence="1" id="KW-0472">Membrane</keyword>
<name>A0A9W4IPU2_PENNA</name>
<organism evidence="2 3">
    <name type="scientific">Penicillium nalgiovense</name>
    <dbReference type="NCBI Taxonomy" id="60175"/>
    <lineage>
        <taxon>Eukaryota</taxon>
        <taxon>Fungi</taxon>
        <taxon>Dikarya</taxon>
        <taxon>Ascomycota</taxon>
        <taxon>Pezizomycotina</taxon>
        <taxon>Eurotiomycetes</taxon>
        <taxon>Eurotiomycetidae</taxon>
        <taxon>Eurotiales</taxon>
        <taxon>Aspergillaceae</taxon>
        <taxon>Penicillium</taxon>
    </lineage>
</organism>
<keyword evidence="1" id="KW-0812">Transmembrane</keyword>
<proteinExistence type="predicted"/>
<accession>A0A9W4IPU2</accession>
<comment type="caution">
    <text evidence="2">The sequence shown here is derived from an EMBL/GenBank/DDBJ whole genome shotgun (WGS) entry which is preliminary data.</text>
</comment>
<dbReference type="AlphaFoldDB" id="A0A9W4IPU2"/>
<keyword evidence="1" id="KW-1133">Transmembrane helix</keyword>
<dbReference type="OrthoDB" id="3365267at2759"/>
<evidence type="ECO:0000313" key="3">
    <source>
        <dbReference type="Proteomes" id="UP001153461"/>
    </source>
</evidence>
<feature type="transmembrane region" description="Helical" evidence="1">
    <location>
        <begin position="43"/>
        <end position="63"/>
    </location>
</feature>
<protein>
    <submittedName>
        <fullName evidence="2">Uncharacterized protein</fullName>
    </submittedName>
</protein>
<sequence>MSESFAILRQRRSDELAKLADEHMQHDLQSGDRDKLKAAASSISLWTTVGSAVGVSLGLLAAIRLRSTRKAFFSAIRAQERPTKVIFEDGRTGMVWLIVCLESIPDLTPLLKPTTLGDVATYFFATAGGLFLGGELGFAGGVAKGTRSISVDPESKKRIETAFRRFRADVLRKQADALDKGNNDTGLI</sequence>
<evidence type="ECO:0000313" key="2">
    <source>
        <dbReference type="EMBL" id="CAG8320525.1"/>
    </source>
</evidence>
<evidence type="ECO:0000256" key="1">
    <source>
        <dbReference type="SAM" id="Phobius"/>
    </source>
</evidence>